<evidence type="ECO:0008006" key="3">
    <source>
        <dbReference type="Google" id="ProtNLM"/>
    </source>
</evidence>
<protein>
    <recommendedName>
        <fullName evidence="3">Transmembrane protein</fullName>
    </recommendedName>
</protein>
<reference evidence="2" key="2">
    <citation type="submission" date="2011-04" db="EMBL/GenBank/DDBJ databases">
        <authorList>
            <person name="Genoscope - CEA"/>
        </authorList>
    </citation>
    <scope>NUCLEOTIDE SEQUENCE</scope>
    <source>
        <strain evidence="2">R24</strain>
    </source>
</reference>
<sequence length="167" mass="18467">MLSISSLAYWLGAFVSVASIWFSIVAIQANHAFGPLWIIASAIAWLIGGYRLLGLLKARRATRLRETVQAIAPAGFMAEVQIADDAGRRYVGIDPSAKTVVVIDAANGIRKVMPLSQVSEWETQEDPSRNYQRVIVRFSDFQYPSISIPILTRHIERIASQLRVAIG</sequence>
<keyword evidence="1" id="KW-0812">Transmembrane</keyword>
<dbReference type="AlphaFoldDB" id="G3A1N0"/>
<proteinExistence type="predicted"/>
<dbReference type="EMBL" id="FR854086">
    <property type="protein sequence ID" value="CCA85132.1"/>
    <property type="molecule type" value="Genomic_DNA"/>
</dbReference>
<evidence type="ECO:0000256" key="1">
    <source>
        <dbReference type="SAM" id="Phobius"/>
    </source>
</evidence>
<keyword evidence="1" id="KW-1133">Transmembrane helix</keyword>
<reference evidence="2" key="1">
    <citation type="journal article" date="2011" name="PLoS ONE">
        <title>Ralstonia syzygii, the Blood Disease Bacterium and some Asian R. solanacearum strains form a single genomic species despite divergent lifestyles.</title>
        <authorList>
            <person name="Remenant B."/>
            <person name="de Cambiaire J.C."/>
            <person name="Cellier G."/>
            <person name="Jacobs J.M."/>
            <person name="Mangenot S."/>
            <person name="Barbe V."/>
            <person name="Lajus A."/>
            <person name="Vallenet D."/>
            <person name="Medigue C."/>
            <person name="Fegan M."/>
            <person name="Allen C."/>
            <person name="Prior P."/>
        </authorList>
    </citation>
    <scope>NUCLEOTIDE SEQUENCE</scope>
    <source>
        <strain evidence="2">R24</strain>
    </source>
</reference>
<dbReference type="RefSeq" id="WP_197333439.1">
    <property type="nucleotide sequence ID" value="NZ_CP115944.1"/>
</dbReference>
<accession>G3A1N0</accession>
<feature type="transmembrane region" description="Helical" evidence="1">
    <location>
        <begin position="33"/>
        <end position="53"/>
    </location>
</feature>
<organism evidence="2">
    <name type="scientific">Ralstonia syzygii R24</name>
    <dbReference type="NCBI Taxonomy" id="907261"/>
    <lineage>
        <taxon>Bacteria</taxon>
        <taxon>Pseudomonadati</taxon>
        <taxon>Pseudomonadota</taxon>
        <taxon>Betaproteobacteria</taxon>
        <taxon>Burkholderiales</taxon>
        <taxon>Burkholderiaceae</taxon>
        <taxon>Ralstonia</taxon>
        <taxon>Ralstonia solanacearum species complex</taxon>
    </lineage>
</organism>
<gene>
    <name evidence="2" type="ORF">RALSY_11131</name>
</gene>
<feature type="transmembrane region" description="Helical" evidence="1">
    <location>
        <begin position="7"/>
        <end position="27"/>
    </location>
</feature>
<evidence type="ECO:0000313" key="2">
    <source>
        <dbReference type="EMBL" id="CCA85132.1"/>
    </source>
</evidence>
<name>G3A1N0_9RALS</name>
<keyword evidence="1" id="KW-0472">Membrane</keyword>